<feature type="domain" description="AMP-dependent synthetase/ligase" evidence="4">
    <location>
        <begin position="93"/>
        <end position="219"/>
    </location>
</feature>
<evidence type="ECO:0000256" key="2">
    <source>
        <dbReference type="ARBA" id="ARBA00022598"/>
    </source>
</evidence>
<feature type="transmembrane region" description="Helical" evidence="3">
    <location>
        <begin position="94"/>
        <end position="115"/>
    </location>
</feature>
<evidence type="ECO:0000256" key="3">
    <source>
        <dbReference type="SAM" id="Phobius"/>
    </source>
</evidence>
<protein>
    <recommendedName>
        <fullName evidence="8">4-coumarate-CoA ligase</fullName>
    </recommendedName>
</protein>
<dbReference type="Proteomes" id="UP000694044">
    <property type="component" value="Unassembled WGS sequence"/>
</dbReference>
<keyword evidence="2" id="KW-0436">Ligase</keyword>
<keyword evidence="3" id="KW-0812">Transmembrane</keyword>
<dbReference type="PANTHER" id="PTHR24096:SF149">
    <property type="entry name" value="AMP-BINDING DOMAIN-CONTAINING PROTEIN-RELATED"/>
    <property type="match status" value="1"/>
</dbReference>
<feature type="domain" description="AMP-binding enzyme C-terminal" evidence="5">
    <location>
        <begin position="288"/>
        <end position="351"/>
    </location>
</feature>
<comment type="caution">
    <text evidence="6">The sequence shown here is derived from an EMBL/GenBank/DDBJ whole genome shotgun (WGS) entry which is preliminary data.</text>
</comment>
<organism evidence="6 7">
    <name type="scientific">Phytophthora pseudosyringae</name>
    <dbReference type="NCBI Taxonomy" id="221518"/>
    <lineage>
        <taxon>Eukaryota</taxon>
        <taxon>Sar</taxon>
        <taxon>Stramenopiles</taxon>
        <taxon>Oomycota</taxon>
        <taxon>Peronosporomycetes</taxon>
        <taxon>Peronosporales</taxon>
        <taxon>Peronosporaceae</taxon>
        <taxon>Phytophthora</taxon>
    </lineage>
</organism>
<dbReference type="AlphaFoldDB" id="A0A8T1VR08"/>
<proteinExistence type="inferred from homology"/>
<dbReference type="InterPro" id="IPR000873">
    <property type="entry name" value="AMP-dep_synth/lig_dom"/>
</dbReference>
<evidence type="ECO:0000259" key="4">
    <source>
        <dbReference type="Pfam" id="PF00501"/>
    </source>
</evidence>
<accession>A0A8T1VR08</accession>
<comment type="similarity">
    <text evidence="1">Belongs to the ATP-dependent AMP-binding enzyme family.</text>
</comment>
<evidence type="ECO:0000259" key="5">
    <source>
        <dbReference type="Pfam" id="PF13193"/>
    </source>
</evidence>
<dbReference type="Pfam" id="PF00501">
    <property type="entry name" value="AMP-binding"/>
    <property type="match status" value="1"/>
</dbReference>
<keyword evidence="7" id="KW-1185">Reference proteome</keyword>
<evidence type="ECO:0000313" key="7">
    <source>
        <dbReference type="Proteomes" id="UP000694044"/>
    </source>
</evidence>
<evidence type="ECO:0008006" key="8">
    <source>
        <dbReference type="Google" id="ProtNLM"/>
    </source>
</evidence>
<reference evidence="6" key="1">
    <citation type="submission" date="2021-02" db="EMBL/GenBank/DDBJ databases">
        <authorList>
            <person name="Palmer J.M."/>
        </authorList>
    </citation>
    <scope>NUCLEOTIDE SEQUENCE</scope>
    <source>
        <strain evidence="6">SCRP734</strain>
    </source>
</reference>
<dbReference type="InterPro" id="IPR025110">
    <property type="entry name" value="AMP-bd_C"/>
</dbReference>
<evidence type="ECO:0000313" key="6">
    <source>
        <dbReference type="EMBL" id="KAG7381844.1"/>
    </source>
</evidence>
<dbReference type="Pfam" id="PF13193">
    <property type="entry name" value="AMP-binding_C"/>
    <property type="match status" value="1"/>
</dbReference>
<keyword evidence="3" id="KW-1133">Transmembrane helix</keyword>
<dbReference type="OrthoDB" id="16262at2759"/>
<gene>
    <name evidence="6" type="ORF">PHYPSEUDO_005627</name>
</gene>
<dbReference type="GO" id="GO:0016405">
    <property type="term" value="F:CoA-ligase activity"/>
    <property type="evidence" value="ECO:0007669"/>
    <property type="project" value="TreeGrafter"/>
</dbReference>
<name>A0A8T1VR08_9STRA</name>
<sequence length="385" mass="42229">MAILRPLVKVLRTRLTWPSSTDSASNGLPLASLHVLEATLQLSLALPDLLVLHLLQLPAQDLTGQALGDRSDELDLPHALVAGHLAAQENALPYFLGVLPFFLILAALLFHATVFKGLALVVLPRFEPETFLGAIQKFRLKKVTLAQLFLAKHPIVDKFDLSSVKVVSSGGAAMGKEVERAVEKRIRGARVIQGYGMTEFAGGMSNGNLAHSRAGSTGREQDRRVLFRTPSMMKGYYNDPEANRATFTDDGFIRTGDVGYIDQDGHVFIVDRLKEFIKYKGHQVAPAELEDVLSHHPSVADSCCVRGFDSATGEEIPKAFVVLKAEETPLSEEDLTAFVASSADVASIAYPAGRSARELQRDDIHGVHRRQRQRQVQRHQVPVQC</sequence>
<keyword evidence="3" id="KW-0472">Membrane</keyword>
<dbReference type="EMBL" id="JAGDFM010000230">
    <property type="protein sequence ID" value="KAG7381844.1"/>
    <property type="molecule type" value="Genomic_DNA"/>
</dbReference>
<dbReference type="PANTHER" id="PTHR24096">
    <property type="entry name" value="LONG-CHAIN-FATTY-ACID--COA LIGASE"/>
    <property type="match status" value="1"/>
</dbReference>
<evidence type="ECO:0000256" key="1">
    <source>
        <dbReference type="ARBA" id="ARBA00006432"/>
    </source>
</evidence>